<evidence type="ECO:0000313" key="1">
    <source>
        <dbReference type="EMBL" id="SDJ08041.1"/>
    </source>
</evidence>
<dbReference type="Proteomes" id="UP000198606">
    <property type="component" value="Unassembled WGS sequence"/>
</dbReference>
<sequence length="150" mass="16220">MGTVIGYGVESEMEGGFLIAEKPSVWGFSLESAARYDTPGEAWTAANRRQSALAVAIEIILEDDGEICWEPLPKPEKAKGGQWIVWMETTPGGRRMYVMKTGRSITLSNARSDAKGYKLKAAAEKLAAKLAEEGSATGVQQLTAEITPIR</sequence>
<organism evidence="1 2">
    <name type="scientific">Phytopseudomonas flavescens</name>
    <dbReference type="NCBI Taxonomy" id="29435"/>
    <lineage>
        <taxon>Bacteria</taxon>
        <taxon>Pseudomonadati</taxon>
        <taxon>Pseudomonadota</taxon>
        <taxon>Gammaproteobacteria</taxon>
        <taxon>Pseudomonadales</taxon>
        <taxon>Pseudomonadaceae</taxon>
        <taxon>Phytopseudomonas</taxon>
    </lineage>
</organism>
<proteinExistence type="predicted"/>
<dbReference type="STRING" id="29435.SAMN05216588_1483"/>
<gene>
    <name evidence="1" type="ORF">SAMN05216588_1483</name>
</gene>
<reference evidence="1 2" key="1">
    <citation type="submission" date="2016-10" db="EMBL/GenBank/DDBJ databases">
        <authorList>
            <person name="de Groot N.N."/>
        </authorList>
    </citation>
    <scope>NUCLEOTIDE SEQUENCE [LARGE SCALE GENOMIC DNA]</scope>
    <source>
        <strain evidence="1 2">LMG 18387</strain>
    </source>
</reference>
<dbReference type="RefSeq" id="WP_084309003.1">
    <property type="nucleotide sequence ID" value="NZ_FNDG01000048.1"/>
</dbReference>
<name>A0A1G8QTR8_9GAMM</name>
<evidence type="ECO:0000313" key="2">
    <source>
        <dbReference type="Proteomes" id="UP000198606"/>
    </source>
</evidence>
<dbReference type="AlphaFoldDB" id="A0A1G8QTR8"/>
<accession>A0A1G8QTR8</accession>
<dbReference type="EMBL" id="FNDG01000048">
    <property type="protein sequence ID" value="SDJ08041.1"/>
    <property type="molecule type" value="Genomic_DNA"/>
</dbReference>
<protein>
    <submittedName>
        <fullName evidence="1">Uncharacterized protein</fullName>
    </submittedName>
</protein>